<keyword evidence="3" id="KW-1185">Reference proteome</keyword>
<evidence type="ECO:0008006" key="4">
    <source>
        <dbReference type="Google" id="ProtNLM"/>
    </source>
</evidence>
<evidence type="ECO:0000313" key="2">
    <source>
        <dbReference type="EMBL" id="MFD0802732.1"/>
    </source>
</evidence>
<protein>
    <recommendedName>
        <fullName evidence="4">Integral membrane protein</fullName>
    </recommendedName>
</protein>
<keyword evidence="1" id="KW-0812">Transmembrane</keyword>
<comment type="caution">
    <text evidence="2">The sequence shown here is derived from an EMBL/GenBank/DDBJ whole genome shotgun (WGS) entry which is preliminary data.</text>
</comment>
<sequence length="160" mass="17584">MEQEQQEARAALDDVRRMQTSVEGELSRHRPRWWMDLLYAVGFYTVLASLELGEGMSLAVAGLGFGLLFLAVGLGILRAARSGVRGRRRVWTPGRVVGAAAWLVAMPAVFWAARTVAEGFLPEWAAPMLGAVPAAVLSWFFVRWLGRLGFGPRRSAARAE</sequence>
<keyword evidence="1" id="KW-0472">Membrane</keyword>
<feature type="transmembrane region" description="Helical" evidence="1">
    <location>
        <begin position="92"/>
        <end position="112"/>
    </location>
</feature>
<dbReference type="Proteomes" id="UP001596956">
    <property type="component" value="Unassembled WGS sequence"/>
</dbReference>
<feature type="transmembrane region" description="Helical" evidence="1">
    <location>
        <begin position="56"/>
        <end position="80"/>
    </location>
</feature>
<organism evidence="2 3">
    <name type="scientific">Streptomonospora algeriensis</name>
    <dbReference type="NCBI Taxonomy" id="995084"/>
    <lineage>
        <taxon>Bacteria</taxon>
        <taxon>Bacillati</taxon>
        <taxon>Actinomycetota</taxon>
        <taxon>Actinomycetes</taxon>
        <taxon>Streptosporangiales</taxon>
        <taxon>Nocardiopsidaceae</taxon>
        <taxon>Streptomonospora</taxon>
    </lineage>
</organism>
<proteinExistence type="predicted"/>
<evidence type="ECO:0000313" key="3">
    <source>
        <dbReference type="Proteomes" id="UP001596956"/>
    </source>
</evidence>
<feature type="transmembrane region" description="Helical" evidence="1">
    <location>
        <begin position="124"/>
        <end position="145"/>
    </location>
</feature>
<feature type="transmembrane region" description="Helical" evidence="1">
    <location>
        <begin position="33"/>
        <end position="50"/>
    </location>
</feature>
<accession>A0ABW3BH87</accession>
<reference evidence="3" key="1">
    <citation type="journal article" date="2019" name="Int. J. Syst. Evol. Microbiol.">
        <title>The Global Catalogue of Microorganisms (GCM) 10K type strain sequencing project: providing services to taxonomists for standard genome sequencing and annotation.</title>
        <authorList>
            <consortium name="The Broad Institute Genomics Platform"/>
            <consortium name="The Broad Institute Genome Sequencing Center for Infectious Disease"/>
            <person name="Wu L."/>
            <person name="Ma J."/>
        </authorList>
    </citation>
    <scope>NUCLEOTIDE SEQUENCE [LARGE SCALE GENOMIC DNA]</scope>
    <source>
        <strain evidence="3">CCUG 63369</strain>
    </source>
</reference>
<keyword evidence="1" id="KW-1133">Transmembrane helix</keyword>
<gene>
    <name evidence="2" type="ORF">ACFQZU_15585</name>
</gene>
<name>A0ABW3BH87_9ACTN</name>
<evidence type="ECO:0000256" key="1">
    <source>
        <dbReference type="SAM" id="Phobius"/>
    </source>
</evidence>
<dbReference type="EMBL" id="JBHTHR010000575">
    <property type="protein sequence ID" value="MFD0802732.1"/>
    <property type="molecule type" value="Genomic_DNA"/>
</dbReference>